<name>A0A5B7IAK2_PORTR</name>
<sequence>MPPDCFVPQQVLQPAGGQQPQASLQLAPRPPLPRPRPGSINFSGVSSEGAALSEKGLVVALMKQWLLTDPEQEGQVGSSIMERAEARCTPGFTRPDPRLPQRLGEIDEGRTVAELLVPRRDILTSNIANTILIISAHHYPTITIMQQQTPVKARAASDRPSLPPHHLSLLHHHLTPKHTPISC</sequence>
<dbReference type="EMBL" id="VSRR010049763">
    <property type="protein sequence ID" value="MPC78939.1"/>
    <property type="molecule type" value="Genomic_DNA"/>
</dbReference>
<protein>
    <submittedName>
        <fullName evidence="2">Uncharacterized protein</fullName>
    </submittedName>
</protein>
<organism evidence="2 3">
    <name type="scientific">Portunus trituberculatus</name>
    <name type="common">Swimming crab</name>
    <name type="synonym">Neptunus trituberculatus</name>
    <dbReference type="NCBI Taxonomy" id="210409"/>
    <lineage>
        <taxon>Eukaryota</taxon>
        <taxon>Metazoa</taxon>
        <taxon>Ecdysozoa</taxon>
        <taxon>Arthropoda</taxon>
        <taxon>Crustacea</taxon>
        <taxon>Multicrustacea</taxon>
        <taxon>Malacostraca</taxon>
        <taxon>Eumalacostraca</taxon>
        <taxon>Eucarida</taxon>
        <taxon>Decapoda</taxon>
        <taxon>Pleocyemata</taxon>
        <taxon>Brachyura</taxon>
        <taxon>Eubrachyura</taxon>
        <taxon>Portunoidea</taxon>
        <taxon>Portunidae</taxon>
        <taxon>Portuninae</taxon>
        <taxon>Portunus</taxon>
    </lineage>
</organism>
<proteinExistence type="predicted"/>
<reference evidence="2 3" key="1">
    <citation type="submission" date="2019-05" db="EMBL/GenBank/DDBJ databases">
        <title>Another draft genome of Portunus trituberculatus and its Hox gene families provides insights of decapod evolution.</title>
        <authorList>
            <person name="Jeong J.-H."/>
            <person name="Song I."/>
            <person name="Kim S."/>
            <person name="Choi T."/>
            <person name="Kim D."/>
            <person name="Ryu S."/>
            <person name="Kim W."/>
        </authorList>
    </citation>
    <scope>NUCLEOTIDE SEQUENCE [LARGE SCALE GENOMIC DNA]</scope>
    <source>
        <tissue evidence="2">Muscle</tissue>
    </source>
</reference>
<feature type="region of interest" description="Disordered" evidence="1">
    <location>
        <begin position="10"/>
        <end position="45"/>
    </location>
</feature>
<evidence type="ECO:0000313" key="2">
    <source>
        <dbReference type="EMBL" id="MPC78939.1"/>
    </source>
</evidence>
<evidence type="ECO:0000313" key="3">
    <source>
        <dbReference type="Proteomes" id="UP000324222"/>
    </source>
</evidence>
<dbReference type="AlphaFoldDB" id="A0A5B7IAK2"/>
<evidence type="ECO:0000256" key="1">
    <source>
        <dbReference type="SAM" id="MobiDB-lite"/>
    </source>
</evidence>
<comment type="caution">
    <text evidence="2">The sequence shown here is derived from an EMBL/GenBank/DDBJ whole genome shotgun (WGS) entry which is preliminary data.</text>
</comment>
<feature type="compositionally biased region" description="Low complexity" evidence="1">
    <location>
        <begin position="10"/>
        <end position="27"/>
    </location>
</feature>
<keyword evidence="3" id="KW-1185">Reference proteome</keyword>
<gene>
    <name evidence="2" type="ORF">E2C01_073447</name>
</gene>
<dbReference type="Proteomes" id="UP000324222">
    <property type="component" value="Unassembled WGS sequence"/>
</dbReference>
<accession>A0A5B7IAK2</accession>